<evidence type="ECO:0000256" key="4">
    <source>
        <dbReference type="ARBA" id="ARBA00022695"/>
    </source>
</evidence>
<dbReference type="STRING" id="1399797.GCA_000518285_01493"/>
<dbReference type="NCBIfam" id="TIGR04567">
    <property type="entry name" value="RNAP_delt_lowGC"/>
    <property type="match status" value="1"/>
</dbReference>
<dbReference type="GO" id="GO:0006355">
    <property type="term" value="P:regulation of DNA-templated transcription"/>
    <property type="evidence" value="ECO:0007669"/>
    <property type="project" value="InterPro"/>
</dbReference>
<dbReference type="EMBL" id="PHNE01000001">
    <property type="protein sequence ID" value="PPE06025.1"/>
    <property type="molecule type" value="Genomic_DNA"/>
</dbReference>
<feature type="region of interest" description="Disordered" evidence="7">
    <location>
        <begin position="100"/>
        <end position="132"/>
    </location>
</feature>
<dbReference type="PROSITE" id="PS51913">
    <property type="entry name" value="HTH_HARE"/>
    <property type="match status" value="1"/>
</dbReference>
<evidence type="ECO:0000256" key="5">
    <source>
        <dbReference type="ARBA" id="ARBA00023163"/>
    </source>
</evidence>
<comment type="similarity">
    <text evidence="1">Belongs to the RpoE family.</text>
</comment>
<dbReference type="RefSeq" id="WP_028126838.1">
    <property type="nucleotide sequence ID" value="NZ_PHNE01000001.1"/>
</dbReference>
<dbReference type="InterPro" id="IPR029757">
    <property type="entry name" value="RpoE"/>
</dbReference>
<feature type="domain" description="HTH HARE-type" evidence="8">
    <location>
        <begin position="4"/>
        <end position="71"/>
    </location>
</feature>
<comment type="caution">
    <text evidence="9">The sequence shown here is derived from an EMBL/GenBank/DDBJ whole genome shotgun (WGS) entry which is preliminary data.</text>
</comment>
<dbReference type="GO" id="GO:0016779">
    <property type="term" value="F:nucleotidyltransferase activity"/>
    <property type="evidence" value="ECO:0007669"/>
    <property type="project" value="UniProtKB-KW"/>
</dbReference>
<reference evidence="9 10" key="1">
    <citation type="submission" date="2017-11" db="EMBL/GenBank/DDBJ databases">
        <title>Genome sequence of Entomoplasma lucivorax PIPN-2 (ATCC 49196).</title>
        <authorList>
            <person name="Lo W.-S."/>
            <person name="Gasparich G.E."/>
            <person name="Kuo C.-H."/>
        </authorList>
    </citation>
    <scope>NUCLEOTIDE SEQUENCE [LARGE SCALE GENOMIC DNA]</scope>
    <source>
        <strain evidence="9 10">PIPN-2</strain>
    </source>
</reference>
<accession>A0A2S5RFW6</accession>
<keyword evidence="5" id="KW-0804">Transcription</keyword>
<sequence>MSKMTNIDLAYEFLKEKNNSVKFNEIWKNISEKMSQNHQDLNAVMANLYAALITDNRFALTQDGSWALSSNMKVEDVKRQYNNLNTAKSVQASAVDDENLTFYGPIDDDDVEDDDEDYELEEDDFGSGDIEE</sequence>
<dbReference type="InterPro" id="IPR038087">
    <property type="entry name" value="RNAP_delta_N_dom_sf"/>
</dbReference>
<proteinExistence type="inferred from homology"/>
<evidence type="ECO:0000256" key="3">
    <source>
        <dbReference type="ARBA" id="ARBA00022679"/>
    </source>
</evidence>
<name>A0A2S5RFW6_9MOLU</name>
<feature type="compositionally biased region" description="Acidic residues" evidence="7">
    <location>
        <begin position="106"/>
        <end position="132"/>
    </location>
</feature>
<dbReference type="Proteomes" id="UP000237865">
    <property type="component" value="Unassembled WGS sequence"/>
</dbReference>
<protein>
    <recommendedName>
        <fullName evidence="6">RNAP delta factor</fullName>
    </recommendedName>
</protein>
<keyword evidence="10" id="KW-1185">Reference proteome</keyword>
<keyword evidence="3" id="KW-0808">Transferase</keyword>
<evidence type="ECO:0000256" key="7">
    <source>
        <dbReference type="SAM" id="MobiDB-lite"/>
    </source>
</evidence>
<keyword evidence="2" id="KW-0240">DNA-directed RNA polymerase</keyword>
<evidence type="ECO:0000256" key="6">
    <source>
        <dbReference type="ARBA" id="ARBA00031937"/>
    </source>
</evidence>
<gene>
    <name evidence="9" type="primary">rpoE</name>
    <name evidence="9" type="ORF">ELUCI_v1c03160</name>
</gene>
<dbReference type="Gene3D" id="1.10.10.1250">
    <property type="entry name" value="RNA polymerase, subunit delta, N-terminal domain"/>
    <property type="match status" value="1"/>
</dbReference>
<evidence type="ECO:0000313" key="9">
    <source>
        <dbReference type="EMBL" id="PPE06025.1"/>
    </source>
</evidence>
<evidence type="ECO:0000259" key="8">
    <source>
        <dbReference type="PROSITE" id="PS51913"/>
    </source>
</evidence>
<keyword evidence="4" id="KW-0548">Nucleotidyltransferase</keyword>
<evidence type="ECO:0000256" key="1">
    <source>
        <dbReference type="ARBA" id="ARBA00009828"/>
    </source>
</evidence>
<dbReference type="GO" id="GO:0000428">
    <property type="term" value="C:DNA-directed RNA polymerase complex"/>
    <property type="evidence" value="ECO:0007669"/>
    <property type="project" value="UniProtKB-KW"/>
</dbReference>
<dbReference type="AlphaFoldDB" id="A0A2S5RFW6"/>
<organism evidence="9 10">
    <name type="scientific">Williamsoniiplasma lucivorax</name>
    <dbReference type="NCBI Taxonomy" id="209274"/>
    <lineage>
        <taxon>Bacteria</taxon>
        <taxon>Bacillati</taxon>
        <taxon>Mycoplasmatota</taxon>
        <taxon>Mollicutes</taxon>
        <taxon>Entomoplasmatales</taxon>
        <taxon>Williamsoniiplasma</taxon>
    </lineage>
</organism>
<dbReference type="GO" id="GO:0006351">
    <property type="term" value="P:DNA-templated transcription"/>
    <property type="evidence" value="ECO:0007669"/>
    <property type="project" value="InterPro"/>
</dbReference>
<evidence type="ECO:0000256" key="2">
    <source>
        <dbReference type="ARBA" id="ARBA00022478"/>
    </source>
</evidence>
<evidence type="ECO:0000313" key="10">
    <source>
        <dbReference type="Proteomes" id="UP000237865"/>
    </source>
</evidence>
<dbReference type="InterPro" id="IPR007759">
    <property type="entry name" value="Asxl_HARE-HTH"/>
</dbReference>